<evidence type="ECO:0000313" key="5">
    <source>
        <dbReference type="Proteomes" id="UP000290189"/>
    </source>
</evidence>
<accession>A0A0G4J7S8</accession>
<dbReference type="PANTHER" id="PTHR10540:SF6">
    <property type="entry name" value="EUKARYOTIC TRANSLATION INITIATION FACTOR 3 SUBUNIT F"/>
    <property type="match status" value="1"/>
</dbReference>
<reference evidence="2 4" key="1">
    <citation type="submission" date="2015-02" db="EMBL/GenBank/DDBJ databases">
        <authorList>
            <person name="Chooi Y.-H."/>
        </authorList>
    </citation>
    <scope>NUCLEOTIDE SEQUENCE [LARGE SCALE GENOMIC DNA]</scope>
    <source>
        <strain evidence="2">E3</strain>
    </source>
</reference>
<dbReference type="OrthoDB" id="25498at2759"/>
<dbReference type="GO" id="GO:0003743">
    <property type="term" value="F:translation initiation factor activity"/>
    <property type="evidence" value="ECO:0007669"/>
    <property type="project" value="TreeGrafter"/>
</dbReference>
<geneLocation type="mitochondrion" evidence="3"/>
<dbReference type="Proteomes" id="UP000039324">
    <property type="component" value="Unassembled WGS sequence"/>
</dbReference>
<evidence type="ECO:0000259" key="1">
    <source>
        <dbReference type="PROSITE" id="PS50249"/>
    </source>
</evidence>
<keyword evidence="4" id="KW-1185">Reference proteome</keyword>
<dbReference type="InterPro" id="IPR037518">
    <property type="entry name" value="MPN"/>
</dbReference>
<dbReference type="GO" id="GO:0008237">
    <property type="term" value="F:metallopeptidase activity"/>
    <property type="evidence" value="ECO:0007669"/>
    <property type="project" value="InterPro"/>
</dbReference>
<keyword evidence="3" id="KW-0496">Mitochondrion</keyword>
<proteinExistence type="predicted"/>
<dbReference type="Gene3D" id="3.40.140.10">
    <property type="entry name" value="Cytidine Deaminase, domain 2"/>
    <property type="match status" value="1"/>
</dbReference>
<dbReference type="Pfam" id="PF01398">
    <property type="entry name" value="JAB"/>
    <property type="match status" value="1"/>
</dbReference>
<evidence type="ECO:0000313" key="2">
    <source>
        <dbReference type="EMBL" id="CEP03643.1"/>
    </source>
</evidence>
<organism evidence="2 4">
    <name type="scientific">Plasmodiophora brassicae</name>
    <name type="common">Clubroot disease agent</name>
    <dbReference type="NCBI Taxonomy" id="37360"/>
    <lineage>
        <taxon>Eukaryota</taxon>
        <taxon>Sar</taxon>
        <taxon>Rhizaria</taxon>
        <taxon>Endomyxa</taxon>
        <taxon>Phytomyxea</taxon>
        <taxon>Plasmodiophorida</taxon>
        <taxon>Plasmodiophoridae</taxon>
        <taxon>Plasmodiophora</taxon>
    </lineage>
</organism>
<dbReference type="InterPro" id="IPR024969">
    <property type="entry name" value="EIF3F/CSN6-like_C"/>
</dbReference>
<evidence type="ECO:0000313" key="4">
    <source>
        <dbReference type="Proteomes" id="UP000039324"/>
    </source>
</evidence>
<protein>
    <recommendedName>
        <fullName evidence="1">MPN domain-containing protein</fullName>
    </recommendedName>
</protein>
<dbReference type="AlphaFoldDB" id="A0A0G4J7S8"/>
<reference evidence="3 5" key="2">
    <citation type="submission" date="2018-03" db="EMBL/GenBank/DDBJ databases">
        <authorList>
            <person name="Fogelqvist J."/>
        </authorList>
    </citation>
    <scope>NUCLEOTIDE SEQUENCE [LARGE SCALE GENOMIC DNA]</scope>
</reference>
<gene>
    <name evidence="2" type="ORF">PBRA_003250</name>
    <name evidence="3" type="ORF">PLBR_LOCUS6828</name>
</gene>
<dbReference type="SMART" id="SM00232">
    <property type="entry name" value="JAB_MPN"/>
    <property type="match status" value="1"/>
</dbReference>
<dbReference type="PANTHER" id="PTHR10540">
    <property type="entry name" value="EUKARYOTIC TRANSLATION INITIATION FACTOR 3 SUBUNIT F-RELATED"/>
    <property type="match status" value="1"/>
</dbReference>
<evidence type="ECO:0000313" key="3">
    <source>
        <dbReference type="EMBL" id="SPQ99613.1"/>
    </source>
</evidence>
<name>A0A0G4J7S8_PLABS</name>
<feature type="domain" description="MPN" evidence="1">
    <location>
        <begin position="49"/>
        <end position="182"/>
    </location>
</feature>
<sequence>MVGQPGGDEGGAAAAESVADTAVQGACLDAMSLQHRAVQMRPASLPAPFTVEPVVIMSILDHYKRRNAKQQRVIGTLLGVRLPSGQTQIKDSFPVPHNEQDDQVVAVDMDYHRAMLELYTRVSSTLTVVGWYTTGSLTQSSVTISRSFQSMMSGQRPVILAVDTSLEGSKLSVCGYTPSVITSSADATPLLGVFDEVDVEFVAFDDDKIAIDALIQSQPDDDRFDSPATLLTQQQGLQMSVESLHSMLADVCDYVDRVVSGEIEPDNDVGRLLASAVSAVPQAFDGEWFEGAFQGSVSDLLSVSYLSSLTRAQLAIADKVNVIA</sequence>
<dbReference type="EMBL" id="CDSF01000155">
    <property type="protein sequence ID" value="CEP03643.1"/>
    <property type="molecule type" value="Genomic_DNA"/>
</dbReference>
<dbReference type="OMA" id="EYFVHFH"/>
<dbReference type="Proteomes" id="UP000290189">
    <property type="component" value="Unassembled WGS sequence"/>
</dbReference>
<dbReference type="STRING" id="37360.A0A0G4J7S8"/>
<dbReference type="EMBL" id="OVEO01000012">
    <property type="protein sequence ID" value="SPQ99613.1"/>
    <property type="molecule type" value="Genomic_DNA"/>
</dbReference>
<dbReference type="Pfam" id="PF13012">
    <property type="entry name" value="MitMem_reg"/>
    <property type="match status" value="1"/>
</dbReference>
<dbReference type="PROSITE" id="PS50249">
    <property type="entry name" value="MPN"/>
    <property type="match status" value="1"/>
</dbReference>
<dbReference type="GO" id="GO:0031369">
    <property type="term" value="F:translation initiation factor binding"/>
    <property type="evidence" value="ECO:0007669"/>
    <property type="project" value="TreeGrafter"/>
</dbReference>
<dbReference type="GO" id="GO:0071541">
    <property type="term" value="C:eukaryotic translation initiation factor 3 complex, eIF3m"/>
    <property type="evidence" value="ECO:0007669"/>
    <property type="project" value="TreeGrafter"/>
</dbReference>
<dbReference type="InterPro" id="IPR000555">
    <property type="entry name" value="JAMM/MPN+_dom"/>
</dbReference>